<evidence type="ECO:0000313" key="4">
    <source>
        <dbReference type="Proteomes" id="UP000697927"/>
    </source>
</evidence>
<protein>
    <submittedName>
        <fullName evidence="3">Replication protein</fullName>
    </submittedName>
</protein>
<organism evidence="3 4">
    <name type="scientific">Cedecea colo</name>
    <dbReference type="NCBI Taxonomy" id="2552946"/>
    <lineage>
        <taxon>Bacteria</taxon>
        <taxon>Pseudomonadati</taxon>
        <taxon>Pseudomonadota</taxon>
        <taxon>Gammaproteobacteria</taxon>
        <taxon>Enterobacterales</taxon>
        <taxon>Enterobacteriaceae</taxon>
        <taxon>Cedecea</taxon>
    </lineage>
</organism>
<feature type="compositionally biased region" description="Low complexity" evidence="1">
    <location>
        <begin position="124"/>
        <end position="143"/>
    </location>
</feature>
<dbReference type="InterPro" id="IPR006497">
    <property type="entry name" value="Phage_lambda_VrpO_N"/>
</dbReference>
<evidence type="ECO:0000313" key="3">
    <source>
        <dbReference type="EMBL" id="NIY47301.1"/>
    </source>
</evidence>
<dbReference type="RefSeq" id="WP_167608933.1">
    <property type="nucleotide sequence ID" value="NZ_SOYS01000002.1"/>
</dbReference>
<dbReference type="Proteomes" id="UP000697927">
    <property type="component" value="Unassembled WGS sequence"/>
</dbReference>
<name>A0ABX0VJT8_9ENTR</name>
<feature type="domain" description="Bacteriophage lambda Replication protein O N-terminal" evidence="2">
    <location>
        <begin position="1"/>
        <end position="105"/>
    </location>
</feature>
<feature type="compositionally biased region" description="Basic and acidic residues" evidence="1">
    <location>
        <begin position="173"/>
        <end position="192"/>
    </location>
</feature>
<feature type="compositionally biased region" description="Low complexity" evidence="1">
    <location>
        <begin position="162"/>
        <end position="172"/>
    </location>
</feature>
<accession>A0ABX0VJT8</accession>
<gene>
    <name evidence="3" type="ORF">E2L00_07075</name>
</gene>
<feature type="region of interest" description="Disordered" evidence="1">
    <location>
        <begin position="123"/>
        <end position="193"/>
    </location>
</feature>
<dbReference type="EMBL" id="SOYS01000002">
    <property type="protein sequence ID" value="NIY47301.1"/>
    <property type="molecule type" value="Genomic_DNA"/>
</dbReference>
<comment type="caution">
    <text evidence="3">The sequence shown here is derived from an EMBL/GenBank/DDBJ whole genome shotgun (WGS) entry which is preliminary data.</text>
</comment>
<evidence type="ECO:0000256" key="1">
    <source>
        <dbReference type="SAM" id="MobiDB-lite"/>
    </source>
</evidence>
<sequence>MENQKNGYIPLYRSVKKQPWAKDVYLRTLWENILLDAARQPFVANFKGHTWRLETGQLVTTSADLGLALCNRNGEPTSRHAVERMLTVFEKEGMISVHAERRKGTLITVLNYSEYAEKIPDLPAHNSAHNSAHNEASAGAASEVHPAHKTEHKAAHHEQEGNNNNKNLSSSRNSDESRNDATEKFLSRHPEAADGVYSPSGKLWGDADDFKAAQWLFARIALLDPSTPEPSWADWSNTVRLMRQQDNRSHHEICDLFKWANKHHFWAANILSPTSLRKQWQKLTAQRKQEGAAPTPIKSESWNTREAWQEFI</sequence>
<reference evidence="3 4" key="1">
    <citation type="journal article" date="2020" name="Microorganisms">
        <title>Polyphasic Characterisation of Cedecea colo sp. nov., a New Enteric Bacterium Isolated from the Koala Hindgut.</title>
        <authorList>
            <person name="Boath J.M."/>
            <person name="Dakhal S."/>
            <person name="Van T.T.H."/>
            <person name="Moore R.J."/>
            <person name="Dekiwadia C."/>
            <person name="Macreadie I.G."/>
        </authorList>
    </citation>
    <scope>NUCLEOTIDE SEQUENCE [LARGE SCALE GENOMIC DNA]</scope>
    <source>
        <strain evidence="3 4">ZA</strain>
    </source>
</reference>
<dbReference type="Pfam" id="PF04492">
    <property type="entry name" value="Phage_rep_O"/>
    <property type="match status" value="1"/>
</dbReference>
<proteinExistence type="predicted"/>
<evidence type="ECO:0000259" key="2">
    <source>
        <dbReference type="Pfam" id="PF04492"/>
    </source>
</evidence>
<keyword evidence="4" id="KW-1185">Reference proteome</keyword>
<feature type="compositionally biased region" description="Basic and acidic residues" evidence="1">
    <location>
        <begin position="145"/>
        <end position="160"/>
    </location>
</feature>